<dbReference type="STRING" id="1987383.A5844_002402"/>
<evidence type="ECO:0000313" key="4">
    <source>
        <dbReference type="EMBL" id="OTP09622.1"/>
    </source>
</evidence>
<dbReference type="Proteomes" id="UP000194933">
    <property type="component" value="Unassembled WGS sequence"/>
</dbReference>
<dbReference type="InterPro" id="IPR041436">
    <property type="entry name" value="RNAse_A_bac"/>
</dbReference>
<feature type="domain" description="Bacterial CdiA-CT RNAse A" evidence="3">
    <location>
        <begin position="490"/>
        <end position="621"/>
    </location>
</feature>
<dbReference type="RefSeq" id="WP_179190598.1">
    <property type="nucleotide sequence ID" value="NZ_NGMO01000004.1"/>
</dbReference>
<name>A0A242JWL5_9ENTE</name>
<gene>
    <name evidence="4" type="ORF">A5844_002402</name>
</gene>
<reference evidence="4 5" key="1">
    <citation type="submission" date="2017-05" db="EMBL/GenBank/DDBJ databases">
        <title>The Genome Sequence of Enterococcus sp. 10A9_DIV0425.</title>
        <authorList>
            <consortium name="The Broad Institute Genomics Platform"/>
            <consortium name="The Broad Institute Genomic Center for Infectious Diseases"/>
            <person name="Earl A."/>
            <person name="Manson A."/>
            <person name="Schwartman J."/>
            <person name="Gilmore M."/>
            <person name="Abouelleil A."/>
            <person name="Cao P."/>
            <person name="Chapman S."/>
            <person name="Cusick C."/>
            <person name="Shea T."/>
            <person name="Young S."/>
            <person name="Neafsey D."/>
            <person name="Nusbaum C."/>
            <person name="Birren B."/>
        </authorList>
    </citation>
    <scope>NUCLEOTIDE SEQUENCE [LARGE SCALE GENOMIC DNA]</scope>
    <source>
        <strain evidence="4 5">10A9_DIV0425</strain>
    </source>
</reference>
<dbReference type="EMBL" id="NGMO01000004">
    <property type="protein sequence ID" value="OTP09622.1"/>
    <property type="molecule type" value="Genomic_DNA"/>
</dbReference>
<keyword evidence="5" id="KW-1185">Reference proteome</keyword>
<comment type="caution">
    <text evidence="4">The sequence shown here is derived from an EMBL/GenBank/DDBJ whole genome shotgun (WGS) entry which is preliminary data.</text>
</comment>
<feature type="signal peptide" evidence="2">
    <location>
        <begin position="1"/>
        <end position="26"/>
    </location>
</feature>
<evidence type="ECO:0000256" key="2">
    <source>
        <dbReference type="SAM" id="SignalP"/>
    </source>
</evidence>
<feature type="chain" id="PRO_5012715325" description="Bacterial CdiA-CT RNAse A domain-containing protein" evidence="2">
    <location>
        <begin position="27"/>
        <end position="660"/>
    </location>
</feature>
<proteinExistence type="predicted"/>
<evidence type="ECO:0000259" key="3">
    <source>
        <dbReference type="Pfam" id="PF18431"/>
    </source>
</evidence>
<evidence type="ECO:0000313" key="5">
    <source>
        <dbReference type="Proteomes" id="UP000194933"/>
    </source>
</evidence>
<keyword evidence="2" id="KW-0732">Signal</keyword>
<evidence type="ECO:0000256" key="1">
    <source>
        <dbReference type="SAM" id="MobiDB-lite"/>
    </source>
</evidence>
<feature type="compositionally biased region" description="Polar residues" evidence="1">
    <location>
        <begin position="46"/>
        <end position="55"/>
    </location>
</feature>
<dbReference type="AlphaFoldDB" id="A0A242JWL5"/>
<protein>
    <recommendedName>
        <fullName evidence="3">Bacterial CdiA-CT RNAse A domain-containing protein</fullName>
    </recommendedName>
</protein>
<accession>A0A242JWL5</accession>
<dbReference type="Pfam" id="PF18431">
    <property type="entry name" value="RNAse_A_bac"/>
    <property type="match status" value="1"/>
</dbReference>
<sequence length="660" mass="72820">MKKIYHLLLVVLLLAPIISMPLDIHAQETATTVPVTSELPPIETPSHLSDTTQSSPKNGALALNVFNGMSMSAFASGLASGGTLSSGLLSTAASTVLAPALLGIGLGYSFYQLGASLGVATADLVKTNQSFYESASTDSKAQEELTKFALSGIDSTTNTYDFSSALQTRYSQDVTSHALMREYLTGTDDHGVFDFTTNNDSTIYRKYINYTHLYSDKDKVGVIGRDSSFANLEYASNQFFILESIRILETERGTDIPLLTISGAAYLENGNPQSFLYQKELDVSMTTLVEQLSTPEKLLDYVQNTTTFTLGSIDIPSKEEAIKTVRQMAKEYLTRTTQISDSLAEVLAPENNQLKFDPSGMLASLYGNAVVLDKTGKFIYAHNEEAVPTHLLGAIEFSYSEEAIPNDDSLTIDGKRGVLDEETGDIVEDGTKETLIKGAMGTAWNALSLKRLLAKIKELTGITEEELKEIEWYTPIDLYYDEHHAEGGRGHTIARHIGKTEAEIKERLNNTSLLKHSSTFDDPVHALIFINAAIFTANQTYLDGPIKLSLGDCHLKTNNNRVTYKSLGSLTQGLSIGWGFYKIKKDNFLRYDTIYYTTVIIQRTKSVIRKKRKYYILTAYPDLKRMMEMTPQSAGSYTLLSNRANINHCKSLAFGIVNTP</sequence>
<organism evidence="4 5">
    <name type="scientific">Candidatus Enterococcus wittei</name>
    <dbReference type="NCBI Taxonomy" id="1987383"/>
    <lineage>
        <taxon>Bacteria</taxon>
        <taxon>Bacillati</taxon>
        <taxon>Bacillota</taxon>
        <taxon>Bacilli</taxon>
        <taxon>Lactobacillales</taxon>
        <taxon>Enterococcaceae</taxon>
        <taxon>Enterococcus</taxon>
    </lineage>
</organism>
<feature type="region of interest" description="Disordered" evidence="1">
    <location>
        <begin position="34"/>
        <end position="55"/>
    </location>
</feature>